<gene>
    <name evidence="1" type="ORF">Tci_920675</name>
</gene>
<dbReference type="AlphaFoldDB" id="A0A699WSZ2"/>
<accession>A0A699WSZ2</accession>
<organism evidence="1">
    <name type="scientific">Tanacetum cinerariifolium</name>
    <name type="common">Dalmatian daisy</name>
    <name type="synonym">Chrysanthemum cinerariifolium</name>
    <dbReference type="NCBI Taxonomy" id="118510"/>
    <lineage>
        <taxon>Eukaryota</taxon>
        <taxon>Viridiplantae</taxon>
        <taxon>Streptophyta</taxon>
        <taxon>Embryophyta</taxon>
        <taxon>Tracheophyta</taxon>
        <taxon>Spermatophyta</taxon>
        <taxon>Magnoliopsida</taxon>
        <taxon>eudicotyledons</taxon>
        <taxon>Gunneridae</taxon>
        <taxon>Pentapetalae</taxon>
        <taxon>asterids</taxon>
        <taxon>campanulids</taxon>
        <taxon>Asterales</taxon>
        <taxon>Asteraceae</taxon>
        <taxon>Asteroideae</taxon>
        <taxon>Anthemideae</taxon>
        <taxon>Anthemidinae</taxon>
        <taxon>Tanacetum</taxon>
    </lineage>
</organism>
<name>A0A699WSZ2_TANCI</name>
<feature type="non-terminal residue" evidence="1">
    <location>
        <position position="62"/>
    </location>
</feature>
<dbReference type="EMBL" id="BKCJ011728167">
    <property type="protein sequence ID" value="GFD48706.1"/>
    <property type="molecule type" value="Genomic_DNA"/>
</dbReference>
<reference evidence="1" key="1">
    <citation type="journal article" date="2019" name="Sci. Rep.">
        <title>Draft genome of Tanacetum cinerariifolium, the natural source of mosquito coil.</title>
        <authorList>
            <person name="Yamashiro T."/>
            <person name="Shiraishi A."/>
            <person name="Satake H."/>
            <person name="Nakayama K."/>
        </authorList>
    </citation>
    <scope>NUCLEOTIDE SEQUENCE</scope>
</reference>
<evidence type="ECO:0000313" key="1">
    <source>
        <dbReference type="EMBL" id="GFD48706.1"/>
    </source>
</evidence>
<protein>
    <submittedName>
        <fullName evidence="1">Uncharacterized protein</fullName>
    </submittedName>
</protein>
<sequence length="62" mass="6946">MSDRGVGCLQPHRQLAGRGVLAVQLLKQRFLKLLDRCLKAFDFALDAFGHRRAGDVEVTDVH</sequence>
<proteinExistence type="predicted"/>
<comment type="caution">
    <text evidence="1">The sequence shown here is derived from an EMBL/GenBank/DDBJ whole genome shotgun (WGS) entry which is preliminary data.</text>
</comment>